<dbReference type="InterPro" id="IPR046346">
    <property type="entry name" value="Aminoacid_DH-like_N_sf"/>
</dbReference>
<dbReference type="Gene3D" id="3.40.50.10860">
    <property type="entry name" value="Leucine Dehydrogenase, chain A, domain 1"/>
    <property type="match status" value="1"/>
</dbReference>
<dbReference type="InterPro" id="IPR000594">
    <property type="entry name" value="ThiF_NAD_FAD-bd"/>
</dbReference>
<dbReference type="GO" id="GO:0005829">
    <property type="term" value="C:cytosol"/>
    <property type="evidence" value="ECO:0007669"/>
    <property type="project" value="TreeGrafter"/>
</dbReference>
<dbReference type="GO" id="GO:0004764">
    <property type="term" value="F:shikimate 3-dehydrogenase (NADP+) activity"/>
    <property type="evidence" value="ECO:0007669"/>
    <property type="project" value="InterPro"/>
</dbReference>
<evidence type="ECO:0000313" key="7">
    <source>
        <dbReference type="EMBL" id="ANI14801.1"/>
    </source>
</evidence>
<dbReference type="GO" id="GO:0050661">
    <property type="term" value="F:NADP binding"/>
    <property type="evidence" value="ECO:0007669"/>
    <property type="project" value="TreeGrafter"/>
</dbReference>
<keyword evidence="4" id="KW-0057">Aromatic amino acid biosynthesis</keyword>
<dbReference type="RefSeq" id="WP_064582838.1">
    <property type="nucleotide sequence ID" value="NZ_CP015878.1"/>
</dbReference>
<evidence type="ECO:0000256" key="2">
    <source>
        <dbReference type="ARBA" id="ARBA00022857"/>
    </source>
</evidence>
<keyword evidence="4" id="KW-0028">Amino-acid biosynthesis</keyword>
<dbReference type="Proteomes" id="UP000077748">
    <property type="component" value="Chromosome"/>
</dbReference>
<dbReference type="GO" id="GO:0019632">
    <property type="term" value="P:shikimate metabolic process"/>
    <property type="evidence" value="ECO:0007669"/>
    <property type="project" value="TreeGrafter"/>
</dbReference>
<dbReference type="Pfam" id="PF08501">
    <property type="entry name" value="Shikimate_dh_N"/>
    <property type="match status" value="1"/>
</dbReference>
<comment type="pathway">
    <text evidence="1">Metabolic intermediate biosynthesis; chorismate biosynthesis; chorismate from D-erythrose 4-phosphate and phosphoenolpyruvate: step 4/7.</text>
</comment>
<protein>
    <submittedName>
        <fullName evidence="7">Shikimate dehydrogenase</fullName>
    </submittedName>
</protein>
<reference evidence="7 8" key="1">
    <citation type="submission" date="2016-05" db="EMBL/GenBank/DDBJ databases">
        <title>Genome Sequence of Pseudomonas citronellolis Strain SJTE-3, an Estrogens and Persistent Organic Pollutants degradation strain.</title>
        <authorList>
            <person name="Liang R."/>
        </authorList>
    </citation>
    <scope>NUCLEOTIDE SEQUENCE [LARGE SCALE GENOMIC DNA]</scope>
    <source>
        <strain evidence="7 8">SJTE-3</strain>
    </source>
</reference>
<dbReference type="GO" id="GO:0009423">
    <property type="term" value="P:chorismate biosynthetic process"/>
    <property type="evidence" value="ECO:0007669"/>
    <property type="project" value="TreeGrafter"/>
</dbReference>
<dbReference type="InterPro" id="IPR013708">
    <property type="entry name" value="Shikimate_DH-bd_N"/>
</dbReference>
<dbReference type="SUPFAM" id="SSF51735">
    <property type="entry name" value="NAD(P)-binding Rossmann-fold domains"/>
    <property type="match status" value="1"/>
</dbReference>
<proteinExistence type="predicted"/>
<keyword evidence="3" id="KW-0560">Oxidoreductase</keyword>
<evidence type="ECO:0000259" key="5">
    <source>
        <dbReference type="Pfam" id="PF00899"/>
    </source>
</evidence>
<dbReference type="SUPFAM" id="SSF53223">
    <property type="entry name" value="Aminoacid dehydrogenase-like, N-terminal domain"/>
    <property type="match status" value="1"/>
</dbReference>
<dbReference type="InterPro" id="IPR036291">
    <property type="entry name" value="NAD(P)-bd_dom_sf"/>
</dbReference>
<dbReference type="Pfam" id="PF00899">
    <property type="entry name" value="ThiF"/>
    <property type="match status" value="1"/>
</dbReference>
<dbReference type="AlphaFoldDB" id="A0A1A9KBJ0"/>
<evidence type="ECO:0000256" key="4">
    <source>
        <dbReference type="ARBA" id="ARBA00023141"/>
    </source>
</evidence>
<dbReference type="PANTHER" id="PTHR21089:SF1">
    <property type="entry name" value="BIFUNCTIONAL 3-DEHYDROQUINATE DEHYDRATASE_SHIKIMATE DEHYDROGENASE, CHLOROPLASTIC"/>
    <property type="match status" value="1"/>
</dbReference>
<evidence type="ECO:0000256" key="3">
    <source>
        <dbReference type="ARBA" id="ARBA00023002"/>
    </source>
</evidence>
<feature type="domain" description="THIF-type NAD/FAD binding fold" evidence="5">
    <location>
        <begin position="127"/>
        <end position="162"/>
    </location>
</feature>
<dbReference type="EMBL" id="CP015878">
    <property type="protein sequence ID" value="ANI14801.1"/>
    <property type="molecule type" value="Genomic_DNA"/>
</dbReference>
<evidence type="ECO:0000256" key="1">
    <source>
        <dbReference type="ARBA" id="ARBA00004871"/>
    </source>
</evidence>
<sequence length="271" mass="28077">MIRGSTELVAIVGTPIAQVKSPENFNTWFAHNGHDLAMIAIDLGADALDAFVATLRGWHNLRGCVVTVPYKQALAPRLDGLSASAEALGSVNVIRREADGRLLGDNVDGAGFLNAARRHGLQPAGKRALVVGSGGVGSAIAYALCEAGIGELRLRDLDQVRAAALVERLGALFPQVRIGVGCDDLAGLGLLVNASPVGMGGTGELPLPGMLLDGLQAHTLVADVVTKPEITPLLERAREAGCRIQTGAEMAFAQLGNLGAFMGVTPLEIQP</sequence>
<organism evidence="7 8">
    <name type="scientific">Pseudomonas citronellolis</name>
    <dbReference type="NCBI Taxonomy" id="53408"/>
    <lineage>
        <taxon>Bacteria</taxon>
        <taxon>Pseudomonadati</taxon>
        <taxon>Pseudomonadota</taxon>
        <taxon>Gammaproteobacteria</taxon>
        <taxon>Pseudomonadales</taxon>
        <taxon>Pseudomonadaceae</taxon>
        <taxon>Pseudomonas</taxon>
    </lineage>
</organism>
<gene>
    <name evidence="7" type="ORF">A9C11_12740</name>
</gene>
<name>A0A1A9KBJ0_9PSED</name>
<dbReference type="CDD" id="cd01065">
    <property type="entry name" value="NAD_bind_Shikimate_DH"/>
    <property type="match status" value="1"/>
</dbReference>
<dbReference type="GO" id="GO:0009073">
    <property type="term" value="P:aromatic amino acid family biosynthetic process"/>
    <property type="evidence" value="ECO:0007669"/>
    <property type="project" value="UniProtKB-KW"/>
</dbReference>
<feature type="domain" description="Shikimate dehydrogenase substrate binding N-terminal" evidence="6">
    <location>
        <begin position="11"/>
        <end position="94"/>
    </location>
</feature>
<evidence type="ECO:0000313" key="8">
    <source>
        <dbReference type="Proteomes" id="UP000077748"/>
    </source>
</evidence>
<accession>A0A1A9KBJ0</accession>
<keyword evidence="2" id="KW-0521">NADP</keyword>
<dbReference type="InterPro" id="IPR022893">
    <property type="entry name" value="Shikimate_DH_fam"/>
</dbReference>
<dbReference type="PANTHER" id="PTHR21089">
    <property type="entry name" value="SHIKIMATE DEHYDROGENASE"/>
    <property type="match status" value="1"/>
</dbReference>
<dbReference type="Gene3D" id="3.40.50.720">
    <property type="entry name" value="NAD(P)-binding Rossmann-like Domain"/>
    <property type="match status" value="1"/>
</dbReference>
<evidence type="ECO:0000259" key="6">
    <source>
        <dbReference type="Pfam" id="PF08501"/>
    </source>
</evidence>